<evidence type="ECO:0000256" key="3">
    <source>
        <dbReference type="ARBA" id="ARBA00022692"/>
    </source>
</evidence>
<evidence type="ECO:0000256" key="4">
    <source>
        <dbReference type="ARBA" id="ARBA00022989"/>
    </source>
</evidence>
<comment type="subcellular location">
    <subcellularLocation>
        <location evidence="1">Cell membrane</location>
        <topology evidence="1">Multi-pass membrane protein</topology>
    </subcellularLocation>
</comment>
<feature type="transmembrane region" description="Helical" evidence="6">
    <location>
        <begin position="7"/>
        <end position="26"/>
    </location>
</feature>
<evidence type="ECO:0000256" key="5">
    <source>
        <dbReference type="ARBA" id="ARBA00023136"/>
    </source>
</evidence>
<keyword evidence="2" id="KW-1003">Cell membrane</keyword>
<proteinExistence type="predicted"/>
<evidence type="ECO:0000256" key="1">
    <source>
        <dbReference type="ARBA" id="ARBA00004651"/>
    </source>
</evidence>
<dbReference type="Pfam" id="PF03706">
    <property type="entry name" value="LPG_synthase_TM"/>
    <property type="match status" value="1"/>
</dbReference>
<accession>A0A3B1CVR4</accession>
<name>A0A3B1CVR4_9ZZZZ</name>
<dbReference type="GO" id="GO:0005886">
    <property type="term" value="C:plasma membrane"/>
    <property type="evidence" value="ECO:0007669"/>
    <property type="project" value="UniProtKB-SubCell"/>
</dbReference>
<feature type="transmembrane region" description="Helical" evidence="6">
    <location>
        <begin position="46"/>
        <end position="64"/>
    </location>
</feature>
<evidence type="ECO:0000256" key="6">
    <source>
        <dbReference type="SAM" id="Phobius"/>
    </source>
</evidence>
<dbReference type="EMBL" id="UOGI01000249">
    <property type="protein sequence ID" value="VAX34059.1"/>
    <property type="molecule type" value="Genomic_DNA"/>
</dbReference>
<evidence type="ECO:0000313" key="7">
    <source>
        <dbReference type="EMBL" id="VAX34059.1"/>
    </source>
</evidence>
<protein>
    <submittedName>
        <fullName evidence="7">Uncharacterized protein</fullName>
    </submittedName>
</protein>
<organism evidence="7">
    <name type="scientific">hydrothermal vent metagenome</name>
    <dbReference type="NCBI Taxonomy" id="652676"/>
    <lineage>
        <taxon>unclassified sequences</taxon>
        <taxon>metagenomes</taxon>
        <taxon>ecological metagenomes</taxon>
    </lineage>
</organism>
<keyword evidence="4 6" id="KW-1133">Transmembrane helix</keyword>
<feature type="non-terminal residue" evidence="7">
    <location>
        <position position="88"/>
    </location>
</feature>
<gene>
    <name evidence="7" type="ORF">MNBD_NITROSPIRAE03-1282</name>
</gene>
<sequence>MAKKRNKILTLLVKMTISSVILYFVLRKAGIREVYLTLREMNPLSFIAALLLYLLSLFTSTIRWKVLLTPLGKKFGNLSTFRLFSLYL</sequence>
<dbReference type="AlphaFoldDB" id="A0A3B1CVR4"/>
<dbReference type="InterPro" id="IPR022791">
    <property type="entry name" value="L-PG_synthase/AglD"/>
</dbReference>
<keyword evidence="5 6" id="KW-0472">Membrane</keyword>
<evidence type="ECO:0000256" key="2">
    <source>
        <dbReference type="ARBA" id="ARBA00022475"/>
    </source>
</evidence>
<reference evidence="7" key="1">
    <citation type="submission" date="2018-06" db="EMBL/GenBank/DDBJ databases">
        <authorList>
            <person name="Zhirakovskaya E."/>
        </authorList>
    </citation>
    <scope>NUCLEOTIDE SEQUENCE</scope>
</reference>
<keyword evidence="3 6" id="KW-0812">Transmembrane</keyword>